<sequence length="49" mass="5220">MRGLCIGTPGQPAQLSQLDAPRIVNTMGVETGCVAPQFTLERVDHPSAR</sequence>
<dbReference type="Proteomes" id="UP000533533">
    <property type="component" value="Unassembled WGS sequence"/>
</dbReference>
<dbReference type="RefSeq" id="WP_165822811.1">
    <property type="nucleotide sequence ID" value="NZ_JACHVZ010000001.1"/>
</dbReference>
<comment type="caution">
    <text evidence="1">The sequence shown here is derived from an EMBL/GenBank/DDBJ whole genome shotgun (WGS) entry which is preliminary data.</text>
</comment>
<gene>
    <name evidence="1" type="ORF">FHX59_000003</name>
</gene>
<evidence type="ECO:0000313" key="2">
    <source>
        <dbReference type="Proteomes" id="UP000533533"/>
    </source>
</evidence>
<accession>A0ABR6FDV2</accession>
<dbReference type="EMBL" id="JACHVZ010000001">
    <property type="protein sequence ID" value="MBB2925597.1"/>
    <property type="molecule type" value="Genomic_DNA"/>
</dbReference>
<name>A0ABR6FDV2_9BURK</name>
<evidence type="ECO:0000313" key="1">
    <source>
        <dbReference type="EMBL" id="MBB2925597.1"/>
    </source>
</evidence>
<keyword evidence="2" id="KW-1185">Reference proteome</keyword>
<protein>
    <submittedName>
        <fullName evidence="1">Uncharacterized protein</fullName>
    </submittedName>
</protein>
<proteinExistence type="predicted"/>
<reference evidence="1 2" key="1">
    <citation type="submission" date="2020-08" db="EMBL/GenBank/DDBJ databases">
        <title>Genomic Encyclopedia of Type Strains, Phase IV (KMG-V): Genome sequencing to study the core and pangenomes of soil and plant-associated prokaryotes.</title>
        <authorList>
            <person name="Whitman W."/>
        </authorList>
    </citation>
    <scope>NUCLEOTIDE SEQUENCE [LARGE SCALE GENOMIC DNA]</scope>
    <source>
        <strain evidence="1 2">SRMrh-85</strain>
    </source>
</reference>
<organism evidence="1 2">
    <name type="scientific">Paraburkholderia silvatlantica</name>
    <dbReference type="NCBI Taxonomy" id="321895"/>
    <lineage>
        <taxon>Bacteria</taxon>
        <taxon>Pseudomonadati</taxon>
        <taxon>Pseudomonadota</taxon>
        <taxon>Betaproteobacteria</taxon>
        <taxon>Burkholderiales</taxon>
        <taxon>Burkholderiaceae</taxon>
        <taxon>Paraburkholderia</taxon>
    </lineage>
</organism>